<keyword evidence="2" id="KW-0732">Signal</keyword>
<feature type="compositionally biased region" description="Basic and acidic residues" evidence="1">
    <location>
        <begin position="461"/>
        <end position="471"/>
    </location>
</feature>
<feature type="compositionally biased region" description="Polar residues" evidence="1">
    <location>
        <begin position="472"/>
        <end position="483"/>
    </location>
</feature>
<evidence type="ECO:0000256" key="1">
    <source>
        <dbReference type="SAM" id="MobiDB-lite"/>
    </source>
</evidence>
<evidence type="ECO:0000256" key="2">
    <source>
        <dbReference type="SAM" id="SignalP"/>
    </source>
</evidence>
<gene>
    <name evidence="3" type="ORF">NESG_00173</name>
</gene>
<dbReference type="AlphaFoldDB" id="A0A086J4N0"/>
<evidence type="ECO:0000313" key="3">
    <source>
        <dbReference type="EMBL" id="KFG27098.1"/>
    </source>
</evidence>
<accession>A0A086J4N0</accession>
<feature type="signal peptide" evidence="2">
    <location>
        <begin position="1"/>
        <end position="16"/>
    </location>
</feature>
<dbReference type="EMBL" id="AKIJ01000001">
    <property type="protein sequence ID" value="KFG27098.1"/>
    <property type="molecule type" value="Genomic_DNA"/>
</dbReference>
<protein>
    <submittedName>
        <fullName evidence="3">Uncharacterized protein</fullName>
    </submittedName>
</protein>
<feature type="compositionally biased region" description="Basic and acidic residues" evidence="1">
    <location>
        <begin position="440"/>
        <end position="452"/>
    </location>
</feature>
<feature type="region of interest" description="Disordered" evidence="1">
    <location>
        <begin position="345"/>
        <end position="367"/>
    </location>
</feature>
<proteinExistence type="predicted"/>
<feature type="chain" id="PRO_5001807778" evidence="2">
    <location>
        <begin position="17"/>
        <end position="683"/>
    </location>
</feature>
<feature type="compositionally biased region" description="Polar residues" evidence="1">
    <location>
        <begin position="428"/>
        <end position="439"/>
    </location>
</feature>
<evidence type="ECO:0000313" key="4">
    <source>
        <dbReference type="Proteomes" id="UP000054524"/>
    </source>
</evidence>
<feature type="compositionally biased region" description="Basic and acidic residues" evidence="1">
    <location>
        <begin position="670"/>
        <end position="683"/>
    </location>
</feature>
<dbReference type="GeneID" id="77675146"/>
<sequence length="683" mass="77366">MKRGYLLLNVIGSVLCTRVDLTQNAYTGSDLYIDVLKKNLPIDCYAQLKLDIEDTVSLRYSKKHLDYFDFIDKSPEKVGSESWYVETQRISSFDALVWIPTILQEYSNSPNNKLSGEANIKKTLDELKERIVEAQKNYWTGYFLVSAMNSPDFAQRLQVKDKEILVVSEDTDAFKTFILNAGNVLSRQILDAGILKSRQEFLQNWKMIDVRDWTLELHKYFIGDINKSGGMMYLENSLEKPEIVEVFKMFIQYKRTPKLVREVVMSEYNKEKALNRGSLLAVKNKPFPLSLSDLKSKSLDDKPKAKDTPEEVIFSLLPSVQREQPEIKTNLPVIIEAEREDSVDDMSIADSRAKRPQRNIRSNRESRISSMSLNTELQDNSELLSKEPREISVGLHHKYPIVIETDNSLRTESALDVADDVFLSRASTPSVTIDSSKVGDNSKKAKDKEGKRNWFQRALHIGKDKKSEKNEVPSTKSTEVEQTSDNLAEMKRAAPGSQNFIDPNVLHALRNKQLLSPISENYDVNNQQNVNDSTGYIPGTGLPNSDLRELNTRGATPELLSMECFSVPHSSNVFIKENTDTANNDSVAINSQEPITDSMNSDWKKQEFDKLKDLESIKMVADIEKMYGLGNKNPQENTSMPNKQVLTEQVATEQVADKKVANDPTPLINDKAKTSADSIKHEA</sequence>
<organism evidence="3 4">
    <name type="scientific">Nematocida ausubeli (strain ATCC PRA-371 / ERTm2)</name>
    <name type="common">Nematode killer fungus</name>
    <dbReference type="NCBI Taxonomy" id="1913371"/>
    <lineage>
        <taxon>Eukaryota</taxon>
        <taxon>Fungi</taxon>
        <taxon>Fungi incertae sedis</taxon>
        <taxon>Microsporidia</taxon>
        <taxon>Nematocida</taxon>
    </lineage>
</organism>
<feature type="region of interest" description="Disordered" evidence="1">
    <location>
        <begin position="428"/>
        <end position="483"/>
    </location>
</feature>
<feature type="region of interest" description="Disordered" evidence="1">
    <location>
        <begin position="655"/>
        <end position="683"/>
    </location>
</feature>
<dbReference type="Proteomes" id="UP000054524">
    <property type="component" value="Unassembled WGS sequence"/>
</dbReference>
<dbReference type="HOGENOM" id="CLU_402834_0_0_1"/>
<dbReference type="RefSeq" id="XP_052905653.1">
    <property type="nucleotide sequence ID" value="XM_053047828.1"/>
</dbReference>
<comment type="caution">
    <text evidence="3">The sequence shown here is derived from an EMBL/GenBank/DDBJ whole genome shotgun (WGS) entry which is preliminary data.</text>
</comment>
<name>A0A086J4N0_NEMA1</name>
<reference evidence="3 4" key="1">
    <citation type="journal article" date="2014" name="Genome Announc.">
        <title>Genome Sequence of the Microsporidian Species Nematocida sp1 Strain ERTm6 (ATCC PRA-372).</title>
        <authorList>
            <person name="Bakowski M.A."/>
            <person name="Priest M."/>
            <person name="Young S."/>
            <person name="Cuomo C.A."/>
            <person name="Troemel E.R."/>
        </authorList>
    </citation>
    <scope>NUCLEOTIDE SEQUENCE [LARGE SCALE GENOMIC DNA]</scope>
    <source>
        <strain evidence="3 4">ERTm6</strain>
    </source>
</reference>
<keyword evidence="4" id="KW-1185">Reference proteome</keyword>